<keyword evidence="2" id="KW-1185">Reference proteome</keyword>
<dbReference type="AlphaFoldDB" id="A0AAV4M7R3"/>
<dbReference type="Proteomes" id="UP001054837">
    <property type="component" value="Unassembled WGS sequence"/>
</dbReference>
<accession>A0AAV4M7R3</accession>
<gene>
    <name evidence="1" type="ORF">CDAR_50031</name>
</gene>
<organism evidence="1 2">
    <name type="scientific">Caerostris darwini</name>
    <dbReference type="NCBI Taxonomy" id="1538125"/>
    <lineage>
        <taxon>Eukaryota</taxon>
        <taxon>Metazoa</taxon>
        <taxon>Ecdysozoa</taxon>
        <taxon>Arthropoda</taxon>
        <taxon>Chelicerata</taxon>
        <taxon>Arachnida</taxon>
        <taxon>Araneae</taxon>
        <taxon>Araneomorphae</taxon>
        <taxon>Entelegynae</taxon>
        <taxon>Araneoidea</taxon>
        <taxon>Araneidae</taxon>
        <taxon>Caerostris</taxon>
    </lineage>
</organism>
<sequence length="84" mass="9187">MKQTGKFLNGDRVQCNRRCHHRSSFRTSRASVIRMDAGQLRHNNPVNFVNSQGKSGDGLLQAGLDHAEISDSSNIVGLSIHPCG</sequence>
<protein>
    <submittedName>
        <fullName evidence="1">Uncharacterized protein</fullName>
    </submittedName>
</protein>
<proteinExistence type="predicted"/>
<reference evidence="1 2" key="1">
    <citation type="submission" date="2021-06" db="EMBL/GenBank/DDBJ databases">
        <title>Caerostris darwini draft genome.</title>
        <authorList>
            <person name="Kono N."/>
            <person name="Arakawa K."/>
        </authorList>
    </citation>
    <scope>NUCLEOTIDE SEQUENCE [LARGE SCALE GENOMIC DNA]</scope>
</reference>
<evidence type="ECO:0000313" key="2">
    <source>
        <dbReference type="Proteomes" id="UP001054837"/>
    </source>
</evidence>
<evidence type="ECO:0000313" key="1">
    <source>
        <dbReference type="EMBL" id="GIX67812.1"/>
    </source>
</evidence>
<comment type="caution">
    <text evidence="1">The sequence shown here is derived from an EMBL/GenBank/DDBJ whole genome shotgun (WGS) entry which is preliminary data.</text>
</comment>
<dbReference type="EMBL" id="BPLQ01000123">
    <property type="protein sequence ID" value="GIX67812.1"/>
    <property type="molecule type" value="Genomic_DNA"/>
</dbReference>
<name>A0AAV4M7R3_9ARAC</name>